<dbReference type="PROSITE" id="PS50800">
    <property type="entry name" value="SAP"/>
    <property type="match status" value="1"/>
</dbReference>
<evidence type="ECO:0000313" key="3">
    <source>
        <dbReference type="Proteomes" id="UP001303889"/>
    </source>
</evidence>
<gene>
    <name evidence="2" type="ORF">C8A05DRAFT_20084</name>
</gene>
<organism evidence="2 3">
    <name type="scientific">Staphylotrichum tortipilum</name>
    <dbReference type="NCBI Taxonomy" id="2831512"/>
    <lineage>
        <taxon>Eukaryota</taxon>
        <taxon>Fungi</taxon>
        <taxon>Dikarya</taxon>
        <taxon>Ascomycota</taxon>
        <taxon>Pezizomycotina</taxon>
        <taxon>Sordariomycetes</taxon>
        <taxon>Sordariomycetidae</taxon>
        <taxon>Sordariales</taxon>
        <taxon>Chaetomiaceae</taxon>
        <taxon>Staphylotrichum</taxon>
    </lineage>
</organism>
<dbReference type="Proteomes" id="UP001303889">
    <property type="component" value="Unassembled WGS sequence"/>
</dbReference>
<protein>
    <recommendedName>
        <fullName evidence="1">SAP domain-containing protein</fullName>
    </recommendedName>
</protein>
<dbReference type="InterPro" id="IPR003034">
    <property type="entry name" value="SAP_dom"/>
</dbReference>
<comment type="caution">
    <text evidence="2">The sequence shown here is derived from an EMBL/GenBank/DDBJ whole genome shotgun (WGS) entry which is preliminary data.</text>
</comment>
<proteinExistence type="predicted"/>
<reference evidence="2" key="1">
    <citation type="journal article" date="2023" name="Mol. Phylogenet. Evol.">
        <title>Genome-scale phylogeny and comparative genomics of the fungal order Sordariales.</title>
        <authorList>
            <person name="Hensen N."/>
            <person name="Bonometti L."/>
            <person name="Westerberg I."/>
            <person name="Brannstrom I.O."/>
            <person name="Guillou S."/>
            <person name="Cros-Aarteil S."/>
            <person name="Calhoun S."/>
            <person name="Haridas S."/>
            <person name="Kuo A."/>
            <person name="Mondo S."/>
            <person name="Pangilinan J."/>
            <person name="Riley R."/>
            <person name="LaButti K."/>
            <person name="Andreopoulos B."/>
            <person name="Lipzen A."/>
            <person name="Chen C."/>
            <person name="Yan M."/>
            <person name="Daum C."/>
            <person name="Ng V."/>
            <person name="Clum A."/>
            <person name="Steindorff A."/>
            <person name="Ohm R.A."/>
            <person name="Martin F."/>
            <person name="Silar P."/>
            <person name="Natvig D.O."/>
            <person name="Lalanne C."/>
            <person name="Gautier V."/>
            <person name="Ament-Velasquez S.L."/>
            <person name="Kruys A."/>
            <person name="Hutchinson M.I."/>
            <person name="Powell A.J."/>
            <person name="Barry K."/>
            <person name="Miller A.N."/>
            <person name="Grigoriev I.V."/>
            <person name="Debuchy R."/>
            <person name="Gladieux P."/>
            <person name="Hiltunen Thoren M."/>
            <person name="Johannesson H."/>
        </authorList>
    </citation>
    <scope>NUCLEOTIDE SEQUENCE</scope>
    <source>
        <strain evidence="2">CBS 103.79</strain>
    </source>
</reference>
<reference evidence="2" key="2">
    <citation type="submission" date="2023-05" db="EMBL/GenBank/DDBJ databases">
        <authorList>
            <consortium name="Lawrence Berkeley National Laboratory"/>
            <person name="Steindorff A."/>
            <person name="Hensen N."/>
            <person name="Bonometti L."/>
            <person name="Westerberg I."/>
            <person name="Brannstrom I.O."/>
            <person name="Guillou S."/>
            <person name="Cros-Aarteil S."/>
            <person name="Calhoun S."/>
            <person name="Haridas S."/>
            <person name="Kuo A."/>
            <person name="Mondo S."/>
            <person name="Pangilinan J."/>
            <person name="Riley R."/>
            <person name="Labutti K."/>
            <person name="Andreopoulos B."/>
            <person name="Lipzen A."/>
            <person name="Chen C."/>
            <person name="Yanf M."/>
            <person name="Daum C."/>
            <person name="Ng V."/>
            <person name="Clum A."/>
            <person name="Ohm R."/>
            <person name="Martin F."/>
            <person name="Silar P."/>
            <person name="Natvig D."/>
            <person name="Lalanne C."/>
            <person name="Gautier V."/>
            <person name="Ament-Velasquez S.L."/>
            <person name="Kruys A."/>
            <person name="Hutchinson M.I."/>
            <person name="Powell A.J."/>
            <person name="Barry K."/>
            <person name="Miller A.N."/>
            <person name="Grigoriev I.V."/>
            <person name="Debuchy R."/>
            <person name="Gladieux P."/>
            <person name="Thoren M.H."/>
            <person name="Johannesson H."/>
        </authorList>
    </citation>
    <scope>NUCLEOTIDE SEQUENCE</scope>
    <source>
        <strain evidence="2">CBS 103.79</strain>
    </source>
</reference>
<dbReference type="Gene3D" id="1.10.720.30">
    <property type="entry name" value="SAP domain"/>
    <property type="match status" value="1"/>
</dbReference>
<keyword evidence="3" id="KW-1185">Reference proteome</keyword>
<feature type="non-terminal residue" evidence="2">
    <location>
        <position position="1"/>
    </location>
</feature>
<name>A0AAN6RMS5_9PEZI</name>
<evidence type="ECO:0000313" key="2">
    <source>
        <dbReference type="EMBL" id="KAK3897077.1"/>
    </source>
</evidence>
<feature type="domain" description="SAP" evidence="1">
    <location>
        <begin position="173"/>
        <end position="207"/>
    </location>
</feature>
<dbReference type="AlphaFoldDB" id="A0AAN6RMS5"/>
<dbReference type="Pfam" id="PF02037">
    <property type="entry name" value="SAP"/>
    <property type="match status" value="1"/>
</dbReference>
<dbReference type="InterPro" id="IPR036361">
    <property type="entry name" value="SAP_dom_sf"/>
</dbReference>
<sequence>DTMIVMDVASFHETDAVRARLQKELPVMIPRGLTCLLQPLDTAVNSIFKKLLRDTIDEYITTWEKEHPGQAWAVRDKRIMTTHVVAKVWQRVCVEKLEIVKSFIDTGIAIRPDGPQDLINIKGIPNSSLIWDGWEEAVDVTIKMEDHKEIPTVLDDLVGFHSATEDVSGPGQYSLLAKGELVILCRHCGLKVSGNKASLIERLRAQKDQSQGAGSGQDQGQDQGAGLWLRSTFWWGIHYRNLSFSVHLLTGSAYQRCPRRRTMILVSSTPQQARRCCIVCSLSCGLTLTRLAHHRHAPSLSPPCRCVCCGFLGDKRYSDPPA</sequence>
<accession>A0AAN6RMS5</accession>
<dbReference type="EMBL" id="MU856282">
    <property type="protein sequence ID" value="KAK3897077.1"/>
    <property type="molecule type" value="Genomic_DNA"/>
</dbReference>
<evidence type="ECO:0000259" key="1">
    <source>
        <dbReference type="PROSITE" id="PS50800"/>
    </source>
</evidence>